<dbReference type="AlphaFoldDB" id="A0ABD1WSH2"/>
<gene>
    <name evidence="1" type="ORF">Fot_06208</name>
</gene>
<protein>
    <submittedName>
        <fullName evidence="1">Uncharacterized protein</fullName>
    </submittedName>
</protein>
<accession>A0ABD1WSH2</accession>
<organism evidence="1 2">
    <name type="scientific">Forsythia ovata</name>
    <dbReference type="NCBI Taxonomy" id="205694"/>
    <lineage>
        <taxon>Eukaryota</taxon>
        <taxon>Viridiplantae</taxon>
        <taxon>Streptophyta</taxon>
        <taxon>Embryophyta</taxon>
        <taxon>Tracheophyta</taxon>
        <taxon>Spermatophyta</taxon>
        <taxon>Magnoliopsida</taxon>
        <taxon>eudicotyledons</taxon>
        <taxon>Gunneridae</taxon>
        <taxon>Pentapetalae</taxon>
        <taxon>asterids</taxon>
        <taxon>lamiids</taxon>
        <taxon>Lamiales</taxon>
        <taxon>Oleaceae</taxon>
        <taxon>Forsythieae</taxon>
        <taxon>Forsythia</taxon>
    </lineage>
</organism>
<reference evidence="2" key="1">
    <citation type="submission" date="2024-07" db="EMBL/GenBank/DDBJ databases">
        <title>Two chromosome-level genome assemblies of Korean endemic species Abeliophyllum distichum and Forsythia ovata (Oleaceae).</title>
        <authorList>
            <person name="Jang H."/>
        </authorList>
    </citation>
    <scope>NUCLEOTIDE SEQUENCE [LARGE SCALE GENOMIC DNA]</scope>
</reference>
<proteinExistence type="predicted"/>
<evidence type="ECO:0000313" key="2">
    <source>
        <dbReference type="Proteomes" id="UP001604277"/>
    </source>
</evidence>
<dbReference type="EMBL" id="JBFOLJ010000002">
    <property type="protein sequence ID" value="KAL2552589.1"/>
    <property type="molecule type" value="Genomic_DNA"/>
</dbReference>
<name>A0ABD1WSH2_9LAMI</name>
<sequence length="124" mass="14139">MGCNATRKRCYEKLQQCLNLISAWNHLNIFHGSLSSYVALEVQELQSVQVGMNFNQLLEGSNNMNSALIQIPNDVYYYITCLFQRGDPISRPSVATSATKAQHYMQQKEVMQDLNPGHSILWKN</sequence>
<keyword evidence="2" id="KW-1185">Reference proteome</keyword>
<comment type="caution">
    <text evidence="1">The sequence shown here is derived from an EMBL/GenBank/DDBJ whole genome shotgun (WGS) entry which is preliminary data.</text>
</comment>
<dbReference type="Proteomes" id="UP001604277">
    <property type="component" value="Unassembled WGS sequence"/>
</dbReference>
<evidence type="ECO:0000313" key="1">
    <source>
        <dbReference type="EMBL" id="KAL2552589.1"/>
    </source>
</evidence>